<dbReference type="InterPro" id="IPR013103">
    <property type="entry name" value="RVT_2"/>
</dbReference>
<dbReference type="InterPro" id="IPR043502">
    <property type="entry name" value="DNA/RNA_pol_sf"/>
</dbReference>
<dbReference type="Pfam" id="PF07727">
    <property type="entry name" value="RVT_2"/>
    <property type="match status" value="1"/>
</dbReference>
<gene>
    <name evidence="3" type="ORF">Tci_021672</name>
</gene>
<comment type="caution">
    <text evidence="3">The sequence shown here is derived from an EMBL/GenBank/DDBJ whole genome shotgun (WGS) entry which is preliminary data.</text>
</comment>
<feature type="region of interest" description="Disordered" evidence="1">
    <location>
        <begin position="795"/>
        <end position="851"/>
    </location>
</feature>
<dbReference type="Pfam" id="PF14223">
    <property type="entry name" value="Retrotran_gag_2"/>
    <property type="match status" value="1"/>
</dbReference>
<reference evidence="3" key="1">
    <citation type="journal article" date="2019" name="Sci. Rep.">
        <title>Draft genome of Tanacetum cinerariifolium, the natural source of mosquito coil.</title>
        <authorList>
            <person name="Yamashiro T."/>
            <person name="Shiraishi A."/>
            <person name="Satake H."/>
            <person name="Nakayama K."/>
        </authorList>
    </citation>
    <scope>NUCLEOTIDE SEQUENCE</scope>
</reference>
<feature type="domain" description="Reverse transcriptase Ty1/copia-type" evidence="2">
    <location>
        <begin position="420"/>
        <end position="618"/>
    </location>
</feature>
<evidence type="ECO:0000313" key="3">
    <source>
        <dbReference type="EMBL" id="GEU49694.1"/>
    </source>
</evidence>
<dbReference type="AlphaFoldDB" id="A0A6L2KP66"/>
<feature type="compositionally biased region" description="Basic and acidic residues" evidence="1">
    <location>
        <begin position="282"/>
        <end position="299"/>
    </location>
</feature>
<name>A0A6L2KP66_TANCI</name>
<accession>A0A6L2KP66</accession>
<organism evidence="3">
    <name type="scientific">Tanacetum cinerariifolium</name>
    <name type="common">Dalmatian daisy</name>
    <name type="synonym">Chrysanthemum cinerariifolium</name>
    <dbReference type="NCBI Taxonomy" id="118510"/>
    <lineage>
        <taxon>Eukaryota</taxon>
        <taxon>Viridiplantae</taxon>
        <taxon>Streptophyta</taxon>
        <taxon>Embryophyta</taxon>
        <taxon>Tracheophyta</taxon>
        <taxon>Spermatophyta</taxon>
        <taxon>Magnoliopsida</taxon>
        <taxon>eudicotyledons</taxon>
        <taxon>Gunneridae</taxon>
        <taxon>Pentapetalae</taxon>
        <taxon>asterids</taxon>
        <taxon>campanulids</taxon>
        <taxon>Asterales</taxon>
        <taxon>Asteraceae</taxon>
        <taxon>Asteroideae</taxon>
        <taxon>Anthemideae</taxon>
        <taxon>Anthemidinae</taxon>
        <taxon>Tanacetum</taxon>
    </lineage>
</organism>
<feature type="compositionally biased region" description="Pro residues" evidence="1">
    <location>
        <begin position="842"/>
        <end position="851"/>
    </location>
</feature>
<evidence type="ECO:0000256" key="1">
    <source>
        <dbReference type="SAM" id="MobiDB-lite"/>
    </source>
</evidence>
<sequence length="851" mass="95544">MWVVDGVVQPVAPTTAEQRLAKNKEFKARGTLLMALPDKHQLKFNIHKDAKSLMEAIEKRFGENKKTKKVQKTLLKQQYENFTISSSESMDQIHDRLQKLISQLEILGESLSQEDINMKFLKSLPTEWRTHTLIWRNKTYLTSVKPVEHPTIAEHLKKDIPKTRENGPKACKEPCNAGKSLALCKDDTFLSQYAGNISYLSDFKEINGGYVAFGGNTKGGKITGSGPIWLFDIDTLTESMNYQLVVAGNQPNSSADPQNTDAAAFKVKEPESAVHVSPISCDKPKKHDDTTKREAKGKSHVEFTPVTAVRPNSTNSTNTFSAAGPFNNAVSSNFKLGKKSSFLDPSQYLDDPDMPALEDITYLDDKEDVGAEADFSNLETNITVSHIPTTRVHKDHPITQIIGDLSLAPQTRSMTRMVKEQDKGIDYEEVFAPVARIEAIRLFLTYASFIGFMIYQMDAKSVFVYGTIKEEVYVCKPLGFEDPDYPDKVYKVVKSLYGLHQAPRAWYETLANYLLENGFQRGKIDQTLFIKKQKGNILLVQVYVDDIGFGSTNKDLCKAFEKLMKDKFQMSLMGELTFFLGLQVKHKQDGIFISQDKYVAEILRMFGLIDRISASTPIDTDKPLLMDPDGEDVDVHTYRSMIGSLMYLTSSRPDIMFAVCVCARFQVTPKASHLHAIKRIFRYLKGKPHLGLWYPKDSPFNLVAYSDSDYAGASLDRKSKTGGCQFLVQKQTALGKDESNMFIVDSLLKTIWSSMHHVLAMEHWLFQGKRRVRKGFSRVDTPLFAGILVPQQAQKVEDATEDEDNVNEVFDEPTPPSPTPVTPPPPQQEHIPSPPQADAAPSSPPPPQQPL</sequence>
<feature type="compositionally biased region" description="Acidic residues" evidence="1">
    <location>
        <begin position="799"/>
        <end position="811"/>
    </location>
</feature>
<feature type="compositionally biased region" description="Pro residues" evidence="1">
    <location>
        <begin position="813"/>
        <end position="835"/>
    </location>
</feature>
<dbReference type="SUPFAM" id="SSF56672">
    <property type="entry name" value="DNA/RNA polymerases"/>
    <property type="match status" value="1"/>
</dbReference>
<protein>
    <submittedName>
        <fullName evidence="3">Putative ribonuclease H-like domain-containing protein</fullName>
    </submittedName>
</protein>
<proteinExistence type="predicted"/>
<dbReference type="EMBL" id="BKCJ010002602">
    <property type="protein sequence ID" value="GEU49694.1"/>
    <property type="molecule type" value="Genomic_DNA"/>
</dbReference>
<feature type="region of interest" description="Disordered" evidence="1">
    <location>
        <begin position="278"/>
        <end position="299"/>
    </location>
</feature>
<dbReference type="PANTHER" id="PTHR11439:SF495">
    <property type="entry name" value="REVERSE TRANSCRIPTASE, RNA-DEPENDENT DNA POLYMERASE-RELATED"/>
    <property type="match status" value="1"/>
</dbReference>
<evidence type="ECO:0000259" key="2">
    <source>
        <dbReference type="Pfam" id="PF07727"/>
    </source>
</evidence>
<dbReference type="PANTHER" id="PTHR11439">
    <property type="entry name" value="GAG-POL-RELATED RETROTRANSPOSON"/>
    <property type="match status" value="1"/>
</dbReference>